<sequence>MNNKLISILLTGFLIFMLFPSMPASTNAFESQEGALLYQANFNDSIWGFRSKADLRTPKVDVSQDGSSVTITGAAGSGYFWGGEIPNMPLKNNNYTVEFSITRSTNEASGSAGVHTFNDSQNLNGNGALSYGFHTFGSRQMYVARYQIGSREQGPEGYRFVTYPDKDTVIDQDGRATQYFKYEVDGETGVISCYIRSGGIYKFVGATPVLDFGTENLSMILFTFGTDVFVRLNDVKVYEGLLARGGITPVENGELLLDLSDLTQPATGAQGAVYTPGISHQSSADMATYSYDSVEGATISTSNKSVVGETLYGHYVANQALFGGYTNLSLNSRSKYTITYQNKMPVDAGTGLRISTNGSYVSSAGFEDNPEGKGTLLYGQNPNGYASYVDYDDAMKQDGSIYVDNGFNNVAIEIDGYQMTVYINGVKLLTGDVGKPLQRHLESGYTSDVLALAIQDVFADTTAPGTVKSAIKNIKVYAGLIMQDSEVEDTWDSGISDYTINGNPITAYKIVYNSKLVFSKDAANNVRDMLLNKTGANLEIVPDSEPESSYEILVGSTSRQASRDVYTAYDRPNVYYTIKPAGDKLLIVSQGKMSADKAEDALEGYINGLSGLEIGTGLDLSGDCKAEAFAVSPVDTNMKVMQSNILFPSPEFVNGYSFQKRAELAADIYLATLPDIITFNEYLNDISYRITDLIKDYYTIDKAPFENVYDLSGLDDPRLGSYHETPIAYRTGKYEVIDSGYRFYGGELVYFHHHTWGLFKELATDRVFLVSNNHYGDQSMPGGKFTFFAEQTIHRVNELLAKFGEIPVILSGDWYFWKGHAPYDLVIQNGYLDATDNAQVQYTPGYGTFHTVGIGETHRVNEDLIFYNPSHFTALTHRVYVNDSAINASDHYPVLVDLKFNAYQVFYDANGGTGAPASQMKHSGVNLSLSGGIPTRAGYYFDGWDTDSSGTTRVYDPTQVYTADASVILYAVWKPIVPTTIEDGYYFITNNTDATNMSVADSNNGTQFTTAAKGTVSSKEQIFLFQRQSDGSYKITNSLTGKVMENKDGVHVLANPVAQNESNDTAAQRWWIVENGSKYNLINAGSGIFLDISSSSVAPGANILMWFNSGSANGLNFALNPAGLS</sequence>
<dbReference type="AlphaFoldDB" id="A0A2R5EKH2"/>
<reference evidence="3 4" key="1">
    <citation type="submission" date="2017-08" db="EMBL/GenBank/DDBJ databases">
        <title>Substantial Increase in Enzyme Production by Combined Drug-Resistance Mutations in Paenibacillus agaridevorans.</title>
        <authorList>
            <person name="Tanaka Y."/>
            <person name="Funane K."/>
            <person name="Hosaka T."/>
            <person name="Shiwa Y."/>
            <person name="Fujita N."/>
            <person name="Miyazaki T."/>
            <person name="Yoshikawa H."/>
            <person name="Murakami K."/>
            <person name="Kasahara K."/>
            <person name="Inaoka T."/>
            <person name="Hiraga Y."/>
            <person name="Ochi K."/>
        </authorList>
    </citation>
    <scope>NUCLEOTIDE SEQUENCE [LARGE SCALE GENOMIC DNA]</scope>
    <source>
        <strain evidence="3 4">T-3040</strain>
    </source>
</reference>
<proteinExistence type="predicted"/>
<dbReference type="GO" id="GO:0030313">
    <property type="term" value="C:cell envelope"/>
    <property type="evidence" value="ECO:0007669"/>
    <property type="project" value="UniProtKB-SubCell"/>
</dbReference>
<evidence type="ECO:0000259" key="2">
    <source>
        <dbReference type="Pfam" id="PF14200"/>
    </source>
</evidence>
<evidence type="ECO:0000313" key="3">
    <source>
        <dbReference type="EMBL" id="GBG07122.1"/>
    </source>
</evidence>
<dbReference type="EMBL" id="BDQX01000078">
    <property type="protein sequence ID" value="GBG07122.1"/>
    <property type="molecule type" value="Genomic_DNA"/>
</dbReference>
<accession>A0A2R5EKH2</accession>
<evidence type="ECO:0000256" key="1">
    <source>
        <dbReference type="ARBA" id="ARBA00004196"/>
    </source>
</evidence>
<dbReference type="SUPFAM" id="SSF56219">
    <property type="entry name" value="DNase I-like"/>
    <property type="match status" value="1"/>
</dbReference>
<dbReference type="InterPro" id="IPR000772">
    <property type="entry name" value="Ricin_B_lectin"/>
</dbReference>
<dbReference type="CDD" id="cd00161">
    <property type="entry name" value="beta-trefoil_Ricin-like"/>
    <property type="match status" value="1"/>
</dbReference>
<feature type="domain" description="Ricin B lectin" evidence="2">
    <location>
        <begin position="1021"/>
        <end position="1106"/>
    </location>
</feature>
<name>A0A2R5EKH2_9BACL</name>
<comment type="subcellular location">
    <subcellularLocation>
        <location evidence="1">Cell envelope</location>
    </subcellularLocation>
</comment>
<dbReference type="InterPro" id="IPR035992">
    <property type="entry name" value="Ricin_B-like_lectins"/>
</dbReference>
<dbReference type="Pfam" id="PF09479">
    <property type="entry name" value="Flg_new"/>
    <property type="match status" value="1"/>
</dbReference>
<dbReference type="Gene3D" id="2.60.40.4270">
    <property type="entry name" value="Listeria-Bacteroides repeat domain"/>
    <property type="match status" value="1"/>
</dbReference>
<protein>
    <recommendedName>
        <fullName evidence="2">Ricin B lectin domain-containing protein</fullName>
    </recommendedName>
</protein>
<dbReference type="InterPro" id="IPR042229">
    <property type="entry name" value="Listeria/Bacterioides_rpt_sf"/>
</dbReference>
<dbReference type="Gene3D" id="3.60.10.10">
    <property type="entry name" value="Endonuclease/exonuclease/phosphatase"/>
    <property type="match status" value="1"/>
</dbReference>
<evidence type="ECO:0000313" key="4">
    <source>
        <dbReference type="Proteomes" id="UP000245202"/>
    </source>
</evidence>
<dbReference type="InterPro" id="IPR036691">
    <property type="entry name" value="Endo/exonu/phosph_ase_sf"/>
</dbReference>
<dbReference type="SUPFAM" id="SSF50370">
    <property type="entry name" value="Ricin B-like lectins"/>
    <property type="match status" value="1"/>
</dbReference>
<dbReference type="Proteomes" id="UP000245202">
    <property type="component" value="Unassembled WGS sequence"/>
</dbReference>
<dbReference type="NCBIfam" id="TIGR02543">
    <property type="entry name" value="List_Bact_rpt"/>
    <property type="match status" value="1"/>
</dbReference>
<comment type="caution">
    <text evidence="3">The sequence shown here is derived from an EMBL/GenBank/DDBJ whole genome shotgun (WGS) entry which is preliminary data.</text>
</comment>
<dbReference type="Gene3D" id="2.80.10.50">
    <property type="match status" value="1"/>
</dbReference>
<gene>
    <name evidence="3" type="ORF">PAT3040_01670</name>
</gene>
<dbReference type="Pfam" id="PF14200">
    <property type="entry name" value="RicinB_lectin_2"/>
    <property type="match status" value="1"/>
</dbReference>
<dbReference type="PROSITE" id="PS50231">
    <property type="entry name" value="RICIN_B_LECTIN"/>
    <property type="match status" value="1"/>
</dbReference>
<dbReference type="InterPro" id="IPR013378">
    <property type="entry name" value="InlB-like_B-rpt"/>
</dbReference>
<feature type="non-terminal residue" evidence="3">
    <location>
        <position position="1125"/>
    </location>
</feature>
<dbReference type="RefSeq" id="WP_181376502.1">
    <property type="nucleotide sequence ID" value="NZ_BDQX01000078.1"/>
</dbReference>
<organism evidence="3 4">
    <name type="scientific">Paenibacillus agaridevorans</name>
    <dbReference type="NCBI Taxonomy" id="171404"/>
    <lineage>
        <taxon>Bacteria</taxon>
        <taxon>Bacillati</taxon>
        <taxon>Bacillota</taxon>
        <taxon>Bacilli</taxon>
        <taxon>Bacillales</taxon>
        <taxon>Paenibacillaceae</taxon>
        <taxon>Paenibacillus</taxon>
    </lineage>
</organism>
<keyword evidence="4" id="KW-1185">Reference proteome</keyword>